<dbReference type="SUPFAM" id="SSF56300">
    <property type="entry name" value="Metallo-dependent phosphatases"/>
    <property type="match status" value="1"/>
</dbReference>
<comment type="similarity">
    <text evidence="4">Belongs to the cyclic nucleotide phosphodiesterase class-III family.</text>
</comment>
<dbReference type="PANTHER" id="PTHR42988:SF2">
    <property type="entry name" value="CYCLIC NUCLEOTIDE PHOSPHODIESTERASE CBUA0032-RELATED"/>
    <property type="match status" value="1"/>
</dbReference>
<comment type="caution">
    <text evidence="6">The sequence shown here is derived from an EMBL/GenBank/DDBJ whole genome shotgun (WGS) entry which is preliminary data.</text>
</comment>
<name>A0A395M2S4_9BACT</name>
<dbReference type="Gene3D" id="3.60.21.10">
    <property type="match status" value="1"/>
</dbReference>
<dbReference type="InterPro" id="IPR050884">
    <property type="entry name" value="CNP_phosphodiesterase-III"/>
</dbReference>
<keyword evidence="3" id="KW-0408">Iron</keyword>
<evidence type="ECO:0000256" key="2">
    <source>
        <dbReference type="ARBA" id="ARBA00022801"/>
    </source>
</evidence>
<keyword evidence="1" id="KW-0479">Metal-binding</keyword>
<gene>
    <name evidence="6" type="ORF">D0433_02365</name>
</gene>
<protein>
    <recommendedName>
        <fullName evidence="5">Calcineurin-like phosphoesterase domain-containing protein</fullName>
    </recommendedName>
</protein>
<accession>A0A395M2S4</accession>
<dbReference type="EMBL" id="PHFL01000010">
    <property type="protein sequence ID" value="RFM25046.1"/>
    <property type="molecule type" value="Genomic_DNA"/>
</dbReference>
<dbReference type="Proteomes" id="UP000266389">
    <property type="component" value="Unassembled WGS sequence"/>
</dbReference>
<evidence type="ECO:0000259" key="5">
    <source>
        <dbReference type="Pfam" id="PF00149"/>
    </source>
</evidence>
<dbReference type="InterPro" id="IPR004843">
    <property type="entry name" value="Calcineurin-like_PHP"/>
</dbReference>
<evidence type="ECO:0000256" key="3">
    <source>
        <dbReference type="ARBA" id="ARBA00023004"/>
    </source>
</evidence>
<feature type="domain" description="Calcineurin-like phosphoesterase" evidence="5">
    <location>
        <begin position="1"/>
        <end position="243"/>
    </location>
</feature>
<keyword evidence="2" id="KW-0378">Hydrolase</keyword>
<reference evidence="6 7" key="1">
    <citation type="journal article" date="2011" name="ISME J.">
        <title>Community ecology of hot spring cyanobacterial mats: predominant populations and their functional potential.</title>
        <authorList>
            <person name="Klatt C.G."/>
            <person name="Wood J.M."/>
            <person name="Rusch D.B."/>
            <person name="Bateson M.M."/>
            <person name="Hamamura N."/>
            <person name="Heidelberg J.F."/>
            <person name="Grossman A.R."/>
            <person name="Bhaya D."/>
            <person name="Cohan F.M."/>
            <person name="Kuhl M."/>
            <person name="Bryant D.A."/>
            <person name="Ward D.M."/>
        </authorList>
    </citation>
    <scope>NUCLEOTIDE SEQUENCE [LARGE SCALE GENOMIC DNA]</scope>
    <source>
        <strain evidence="6">OS</strain>
    </source>
</reference>
<evidence type="ECO:0000313" key="6">
    <source>
        <dbReference type="EMBL" id="RFM25046.1"/>
    </source>
</evidence>
<evidence type="ECO:0000256" key="1">
    <source>
        <dbReference type="ARBA" id="ARBA00022723"/>
    </source>
</evidence>
<dbReference type="PANTHER" id="PTHR42988">
    <property type="entry name" value="PHOSPHOHYDROLASE"/>
    <property type="match status" value="1"/>
</dbReference>
<dbReference type="GO" id="GO:0016787">
    <property type="term" value="F:hydrolase activity"/>
    <property type="evidence" value="ECO:0007669"/>
    <property type="project" value="UniProtKB-KW"/>
</dbReference>
<dbReference type="InterPro" id="IPR029052">
    <property type="entry name" value="Metallo-depent_PP-like"/>
</dbReference>
<evidence type="ECO:0000313" key="7">
    <source>
        <dbReference type="Proteomes" id="UP000266389"/>
    </source>
</evidence>
<sequence>MKLAHISDLHLDSETNPHCLLELDTLIKKILDHGFDHLVMTGDIVDVVNFEDLWHLREILARHNILHWERVTIIPGNHDIFGKYEFNGVLGLRATAMRALESQGISYHRKLSEFCEIFRETITDDKEEPLHFPFIKILNGGPNGVAIVAFNSVLEWSLTVNPSGSRGYVHAEERYAVEQPHIRSLLSDKFTIALFHHAYRIYEPQNAADRAFIWSMELVERDAFLNTLKAIGTKLALHGHYHKAEEYRIDGIHFINSGSVRRSGNKFNAITIHRDGSYENRFIRL</sequence>
<organism evidence="6 7">
    <name type="scientific">Candidatus Thermochlorobacter aerophilus</name>
    <dbReference type="NCBI Taxonomy" id="1868324"/>
    <lineage>
        <taxon>Bacteria</taxon>
        <taxon>Pseudomonadati</taxon>
        <taxon>Chlorobiota</taxon>
        <taxon>Chlorobiia</taxon>
        <taxon>Chlorobiales</taxon>
        <taxon>Candidatus Thermochlorobacteriaceae</taxon>
        <taxon>Candidatus Thermochlorobacter</taxon>
    </lineage>
</organism>
<evidence type="ECO:0000256" key="4">
    <source>
        <dbReference type="ARBA" id="ARBA00025742"/>
    </source>
</evidence>
<dbReference type="Pfam" id="PF00149">
    <property type="entry name" value="Metallophos"/>
    <property type="match status" value="1"/>
</dbReference>
<proteinExistence type="inferred from homology"/>
<dbReference type="AlphaFoldDB" id="A0A395M2S4"/>
<dbReference type="GO" id="GO:0046872">
    <property type="term" value="F:metal ion binding"/>
    <property type="evidence" value="ECO:0007669"/>
    <property type="project" value="UniProtKB-KW"/>
</dbReference>